<dbReference type="EMBL" id="SMBP01000008">
    <property type="protein sequence ID" value="TCU60254.1"/>
    <property type="molecule type" value="Genomic_DNA"/>
</dbReference>
<keyword evidence="13" id="KW-0963">Cytoplasm</keyword>
<evidence type="ECO:0000313" key="16">
    <source>
        <dbReference type="EMBL" id="TCU60254.1"/>
    </source>
</evidence>
<evidence type="ECO:0000256" key="8">
    <source>
        <dbReference type="ARBA" id="ARBA00022741"/>
    </source>
</evidence>
<evidence type="ECO:0000256" key="3">
    <source>
        <dbReference type="ARBA" id="ARBA00012078"/>
    </source>
</evidence>
<dbReference type="InterPro" id="IPR036554">
    <property type="entry name" value="GHMP_kinase_C_sf"/>
</dbReference>
<evidence type="ECO:0000256" key="1">
    <source>
        <dbReference type="ARBA" id="ARBA00005015"/>
    </source>
</evidence>
<keyword evidence="5 13" id="KW-0028">Amino-acid biosynthesis</keyword>
<evidence type="ECO:0000259" key="15">
    <source>
        <dbReference type="Pfam" id="PF08544"/>
    </source>
</evidence>
<dbReference type="PANTHER" id="PTHR20861">
    <property type="entry name" value="HOMOSERINE/4-DIPHOSPHOCYTIDYL-2-C-METHYL-D-ERYTHRITOL KINASE"/>
    <property type="match status" value="1"/>
</dbReference>
<dbReference type="InterPro" id="IPR006203">
    <property type="entry name" value="GHMP_knse_ATP-bd_CS"/>
</dbReference>
<dbReference type="Proteomes" id="UP000295773">
    <property type="component" value="Unassembled WGS sequence"/>
</dbReference>
<dbReference type="PRINTS" id="PR00958">
    <property type="entry name" value="HOMSERKINASE"/>
</dbReference>
<dbReference type="RefSeq" id="WP_132224628.1">
    <property type="nucleotide sequence ID" value="NZ_JANKBG010000008.1"/>
</dbReference>
<reference evidence="16 17" key="1">
    <citation type="submission" date="2019-03" db="EMBL/GenBank/DDBJ databases">
        <title>Genomic Encyclopedia of Type Strains, Phase IV (KMG-IV): sequencing the most valuable type-strain genomes for metagenomic binning, comparative biology and taxonomic classification.</title>
        <authorList>
            <person name="Goeker M."/>
        </authorList>
    </citation>
    <scope>NUCLEOTIDE SEQUENCE [LARGE SCALE GENOMIC DNA]</scope>
    <source>
        <strain evidence="16 17">DSM 29481</strain>
    </source>
</reference>
<comment type="function">
    <text evidence="12 13">Catalyzes the ATP-dependent phosphorylation of L-homoserine to L-homoserine phosphate.</text>
</comment>
<evidence type="ECO:0000256" key="7">
    <source>
        <dbReference type="ARBA" id="ARBA00022697"/>
    </source>
</evidence>
<keyword evidence="10 13" id="KW-0067">ATP-binding</keyword>
<keyword evidence="17" id="KW-1185">Reference proteome</keyword>
<dbReference type="UniPathway" id="UPA00050">
    <property type="reaction ID" value="UER00064"/>
</dbReference>
<comment type="caution">
    <text evidence="16">The sequence shown here is derived from an EMBL/GenBank/DDBJ whole genome shotgun (WGS) entry which is preliminary data.</text>
</comment>
<protein>
    <recommendedName>
        <fullName evidence="4 13">Homoserine kinase</fullName>
        <shortName evidence="13">HK</shortName>
        <shortName evidence="13">HSK</shortName>
        <ecNumber evidence="3 13">2.7.1.39</ecNumber>
    </recommendedName>
</protein>
<comment type="subcellular location">
    <subcellularLocation>
        <location evidence="13">Cytoplasm</location>
    </subcellularLocation>
</comment>
<evidence type="ECO:0000256" key="5">
    <source>
        <dbReference type="ARBA" id="ARBA00022605"/>
    </source>
</evidence>
<evidence type="ECO:0000256" key="4">
    <source>
        <dbReference type="ARBA" id="ARBA00017858"/>
    </source>
</evidence>
<dbReference type="GO" id="GO:0005737">
    <property type="term" value="C:cytoplasm"/>
    <property type="evidence" value="ECO:0007669"/>
    <property type="project" value="UniProtKB-SubCell"/>
</dbReference>
<evidence type="ECO:0000256" key="13">
    <source>
        <dbReference type="HAMAP-Rule" id="MF_00384"/>
    </source>
</evidence>
<gene>
    <name evidence="13" type="primary">thrB</name>
    <name evidence="16" type="ORF">EDD61_108115</name>
</gene>
<dbReference type="Pfam" id="PF00288">
    <property type="entry name" value="GHMP_kinases_N"/>
    <property type="match status" value="1"/>
</dbReference>
<dbReference type="InterPro" id="IPR000870">
    <property type="entry name" value="Homoserine_kinase"/>
</dbReference>
<dbReference type="Pfam" id="PF08544">
    <property type="entry name" value="GHMP_kinases_C"/>
    <property type="match status" value="1"/>
</dbReference>
<name>A0A4R3TGC3_9FIRM</name>
<dbReference type="PANTHER" id="PTHR20861:SF1">
    <property type="entry name" value="HOMOSERINE KINASE"/>
    <property type="match status" value="1"/>
</dbReference>
<dbReference type="EC" id="2.7.1.39" evidence="3 13"/>
<evidence type="ECO:0000256" key="12">
    <source>
        <dbReference type="ARBA" id="ARBA00049954"/>
    </source>
</evidence>
<dbReference type="Gene3D" id="3.30.230.10">
    <property type="match status" value="1"/>
</dbReference>
<dbReference type="InterPro" id="IPR020568">
    <property type="entry name" value="Ribosomal_Su5_D2-typ_SF"/>
</dbReference>
<dbReference type="GO" id="GO:0004413">
    <property type="term" value="F:homoserine kinase activity"/>
    <property type="evidence" value="ECO:0007669"/>
    <property type="project" value="UniProtKB-UniRule"/>
</dbReference>
<proteinExistence type="inferred from homology"/>
<dbReference type="AlphaFoldDB" id="A0A4R3TGC3"/>
<evidence type="ECO:0000256" key="9">
    <source>
        <dbReference type="ARBA" id="ARBA00022777"/>
    </source>
</evidence>
<keyword evidence="8 13" id="KW-0547">Nucleotide-binding</keyword>
<dbReference type="NCBIfam" id="TIGR00191">
    <property type="entry name" value="thrB"/>
    <property type="match status" value="1"/>
</dbReference>
<dbReference type="GO" id="GO:0009088">
    <property type="term" value="P:threonine biosynthetic process"/>
    <property type="evidence" value="ECO:0007669"/>
    <property type="project" value="UniProtKB-UniRule"/>
</dbReference>
<feature type="domain" description="GHMP kinase N-terminal" evidence="14">
    <location>
        <begin position="53"/>
        <end position="135"/>
    </location>
</feature>
<evidence type="ECO:0000313" key="17">
    <source>
        <dbReference type="Proteomes" id="UP000295773"/>
    </source>
</evidence>
<feature type="domain" description="GHMP kinase C-terminal" evidence="15">
    <location>
        <begin position="198"/>
        <end position="270"/>
    </location>
</feature>
<dbReference type="InterPro" id="IPR006204">
    <property type="entry name" value="GHMP_kinase_N_dom"/>
</dbReference>
<dbReference type="SUPFAM" id="SSF55060">
    <property type="entry name" value="GHMP Kinase, C-terminal domain"/>
    <property type="match status" value="1"/>
</dbReference>
<dbReference type="SUPFAM" id="SSF54211">
    <property type="entry name" value="Ribosomal protein S5 domain 2-like"/>
    <property type="match status" value="1"/>
</dbReference>
<comment type="catalytic activity">
    <reaction evidence="11 13">
        <text>L-homoserine + ATP = O-phospho-L-homoserine + ADP + H(+)</text>
        <dbReference type="Rhea" id="RHEA:13985"/>
        <dbReference type="ChEBI" id="CHEBI:15378"/>
        <dbReference type="ChEBI" id="CHEBI:30616"/>
        <dbReference type="ChEBI" id="CHEBI:57476"/>
        <dbReference type="ChEBI" id="CHEBI:57590"/>
        <dbReference type="ChEBI" id="CHEBI:456216"/>
        <dbReference type="EC" id="2.7.1.39"/>
    </reaction>
</comment>
<keyword evidence="6 13" id="KW-0808">Transferase</keyword>
<sequence>MIKVIVPATSANLGVGYDCLGLALDEYATVYFEEIATGLEIIGSEEAYCNEDNLIYQAFLKGMQYLQKNCTGLRITMDTNIPYTRGLGSSATCIVAGLAGANALVGSPLNKYELFDLATQMEGHPDNIAPAIFGGLCVSFMEEGKPNMIRYGIKKDLLFVTLIPDYEVNTKAAREVLPNQMSYADATYQMGRCAALAKAMEIGNPLILRKACTDKMQEPYRKHLIPQYEEVKKLCQQQDMITMFISGSGSTMIALTQEETDAKKLIEQIQMLYPTWDCRLLHATYDGVQCEVI</sequence>
<accession>A0A4R3TGC3</accession>
<evidence type="ECO:0000259" key="14">
    <source>
        <dbReference type="Pfam" id="PF00288"/>
    </source>
</evidence>
<dbReference type="GO" id="GO:0005524">
    <property type="term" value="F:ATP binding"/>
    <property type="evidence" value="ECO:0007669"/>
    <property type="project" value="UniProtKB-UniRule"/>
</dbReference>
<comment type="pathway">
    <text evidence="1 13">Amino-acid biosynthesis; L-threonine biosynthesis; L-threonine from L-aspartate: step 4/5.</text>
</comment>
<dbReference type="HAMAP" id="MF_00384">
    <property type="entry name" value="Homoser_kinase"/>
    <property type="match status" value="1"/>
</dbReference>
<evidence type="ECO:0000256" key="2">
    <source>
        <dbReference type="ARBA" id="ARBA00007370"/>
    </source>
</evidence>
<dbReference type="InterPro" id="IPR014721">
    <property type="entry name" value="Ribsml_uS5_D2-typ_fold_subgr"/>
</dbReference>
<keyword evidence="9 13" id="KW-0418">Kinase</keyword>
<evidence type="ECO:0000256" key="10">
    <source>
        <dbReference type="ARBA" id="ARBA00022840"/>
    </source>
</evidence>
<dbReference type="PROSITE" id="PS00627">
    <property type="entry name" value="GHMP_KINASES_ATP"/>
    <property type="match status" value="1"/>
</dbReference>
<dbReference type="InterPro" id="IPR013750">
    <property type="entry name" value="GHMP_kinase_C_dom"/>
</dbReference>
<evidence type="ECO:0000256" key="11">
    <source>
        <dbReference type="ARBA" id="ARBA00049375"/>
    </source>
</evidence>
<keyword evidence="7 13" id="KW-0791">Threonine biosynthesis</keyword>
<comment type="similarity">
    <text evidence="2 13">Belongs to the GHMP kinase family. Homoserine kinase subfamily.</text>
</comment>
<dbReference type="Gene3D" id="3.30.70.890">
    <property type="entry name" value="GHMP kinase, C-terminal domain"/>
    <property type="match status" value="1"/>
</dbReference>
<evidence type="ECO:0000256" key="6">
    <source>
        <dbReference type="ARBA" id="ARBA00022679"/>
    </source>
</evidence>
<feature type="binding site" evidence="13">
    <location>
        <begin position="82"/>
        <end position="92"/>
    </location>
    <ligand>
        <name>ATP</name>
        <dbReference type="ChEBI" id="CHEBI:30616"/>
    </ligand>
</feature>
<dbReference type="PIRSF" id="PIRSF000676">
    <property type="entry name" value="Homoser_kin"/>
    <property type="match status" value="1"/>
</dbReference>
<organism evidence="16 17">
    <name type="scientific">Longicatena caecimuris</name>
    <dbReference type="NCBI Taxonomy" id="1796635"/>
    <lineage>
        <taxon>Bacteria</taxon>
        <taxon>Bacillati</taxon>
        <taxon>Bacillota</taxon>
        <taxon>Erysipelotrichia</taxon>
        <taxon>Erysipelotrichales</taxon>
        <taxon>Erysipelotrichaceae</taxon>
        <taxon>Longicatena</taxon>
    </lineage>
</organism>